<dbReference type="Proteomes" id="UP000759443">
    <property type="component" value="Unassembled WGS sequence"/>
</dbReference>
<name>A0ABS4DVV7_9HYPH</name>
<reference evidence="1 2" key="1">
    <citation type="submission" date="2021-03" db="EMBL/GenBank/DDBJ databases">
        <title>Genomic Encyclopedia of Type Strains, Phase IV (KMG-IV): sequencing the most valuable type-strain genomes for metagenomic binning, comparative biology and taxonomic classification.</title>
        <authorList>
            <person name="Goeker M."/>
        </authorList>
    </citation>
    <scope>NUCLEOTIDE SEQUENCE [LARGE SCALE GENOMIC DNA]</scope>
    <source>
        <strain evidence="1 2">DSM 21600</strain>
    </source>
</reference>
<dbReference type="RefSeq" id="WP_209943230.1">
    <property type="nucleotide sequence ID" value="NZ_JAGGJU010000003.1"/>
</dbReference>
<dbReference type="EMBL" id="JAGGJU010000003">
    <property type="protein sequence ID" value="MBP1849825.1"/>
    <property type="molecule type" value="Genomic_DNA"/>
</dbReference>
<dbReference type="Pfam" id="PF06718">
    <property type="entry name" value="DUF1203"/>
    <property type="match status" value="1"/>
</dbReference>
<organism evidence="1 2">
    <name type="scientific">Rhizobium halophytocola</name>
    <dbReference type="NCBI Taxonomy" id="735519"/>
    <lineage>
        <taxon>Bacteria</taxon>
        <taxon>Pseudomonadati</taxon>
        <taxon>Pseudomonadota</taxon>
        <taxon>Alphaproteobacteria</taxon>
        <taxon>Hyphomicrobiales</taxon>
        <taxon>Rhizobiaceae</taxon>
        <taxon>Rhizobium/Agrobacterium group</taxon>
        <taxon>Rhizobium</taxon>
    </lineage>
</organism>
<proteinExistence type="predicted"/>
<comment type="caution">
    <text evidence="1">The sequence shown here is derived from an EMBL/GenBank/DDBJ whole genome shotgun (WGS) entry which is preliminary data.</text>
</comment>
<evidence type="ECO:0008006" key="3">
    <source>
        <dbReference type="Google" id="ProtNLM"/>
    </source>
</evidence>
<sequence>MANIRFEALPTETARAYQNGAPDAYGNPPERKISDGQGVPCRHCLRQVAGGDPYLVLAHRPFSALQPYAETGPIFLHAEACERHVPGSELPPVLQDSPDFILRGYGADERIVYGTGGVIPIARIAGRAAHLLDQGDVAYVHVRSARNNCYQCRIERD</sequence>
<accession>A0ABS4DVV7</accession>
<evidence type="ECO:0000313" key="1">
    <source>
        <dbReference type="EMBL" id="MBP1849825.1"/>
    </source>
</evidence>
<dbReference type="PIRSF" id="PIRSF034110">
    <property type="entry name" value="DUF1203"/>
    <property type="match status" value="1"/>
</dbReference>
<protein>
    <recommendedName>
        <fullName evidence="3">DUF1203 domain-containing protein</fullName>
    </recommendedName>
</protein>
<evidence type="ECO:0000313" key="2">
    <source>
        <dbReference type="Proteomes" id="UP000759443"/>
    </source>
</evidence>
<dbReference type="InterPro" id="IPR009593">
    <property type="entry name" value="DUF1203"/>
</dbReference>
<keyword evidence="2" id="KW-1185">Reference proteome</keyword>
<gene>
    <name evidence="1" type="ORF">J2Z17_001246</name>
</gene>